<comment type="caution">
    <text evidence="3">The sequence shown here is derived from an EMBL/GenBank/DDBJ whole genome shotgun (WGS) entry which is preliminary data.</text>
</comment>
<feature type="transmembrane region" description="Helical" evidence="1">
    <location>
        <begin position="249"/>
        <end position="269"/>
    </location>
</feature>
<reference evidence="3 4" key="1">
    <citation type="submission" date="2019-07" db="EMBL/GenBank/DDBJ databases">
        <title>Gilliamella genomes.</title>
        <authorList>
            <person name="Zheng H."/>
        </authorList>
    </citation>
    <scope>NUCLEOTIDE SEQUENCE [LARGE SCALE GENOMIC DNA]</scope>
    <source>
        <strain evidence="3 4">W8131</strain>
    </source>
</reference>
<organism evidence="3 4">
    <name type="scientific">Gilliamella apicola</name>
    <dbReference type="NCBI Taxonomy" id="1196095"/>
    <lineage>
        <taxon>Bacteria</taxon>
        <taxon>Pseudomonadati</taxon>
        <taxon>Pseudomonadota</taxon>
        <taxon>Gammaproteobacteria</taxon>
        <taxon>Orbales</taxon>
        <taxon>Orbaceae</taxon>
        <taxon>Gilliamella</taxon>
    </lineage>
</organism>
<evidence type="ECO:0000313" key="4">
    <source>
        <dbReference type="Proteomes" id="UP000319138"/>
    </source>
</evidence>
<dbReference type="EMBL" id="VMHL01000001">
    <property type="protein sequence ID" value="TSJ91990.1"/>
    <property type="molecule type" value="Genomic_DNA"/>
</dbReference>
<feature type="transmembrane region" description="Helical" evidence="1">
    <location>
        <begin position="133"/>
        <end position="151"/>
    </location>
</feature>
<feature type="domain" description="EamA" evidence="2">
    <location>
        <begin position="7"/>
        <end position="150"/>
    </location>
</feature>
<feature type="transmembrane region" description="Helical" evidence="1">
    <location>
        <begin position="188"/>
        <end position="206"/>
    </location>
</feature>
<protein>
    <submittedName>
        <fullName evidence="3">DMT family transporter</fullName>
    </submittedName>
</protein>
<keyword evidence="1" id="KW-0812">Transmembrane</keyword>
<feature type="domain" description="EamA" evidence="2">
    <location>
        <begin position="161"/>
        <end position="291"/>
    </location>
</feature>
<feature type="transmembrane region" description="Helical" evidence="1">
    <location>
        <begin position="218"/>
        <end position="237"/>
    </location>
</feature>
<feature type="transmembrane region" description="Helical" evidence="1">
    <location>
        <begin position="157"/>
        <end position="176"/>
    </location>
</feature>
<proteinExistence type="predicted"/>
<dbReference type="Proteomes" id="UP000319138">
    <property type="component" value="Unassembled WGS sequence"/>
</dbReference>
<feature type="transmembrane region" description="Helical" evidence="1">
    <location>
        <begin position="76"/>
        <end position="101"/>
    </location>
</feature>
<dbReference type="AlphaFoldDB" id="A0A556RSV8"/>
<name>A0A556RSV8_9GAMM</name>
<feature type="transmembrane region" description="Helical" evidence="1">
    <location>
        <begin position="107"/>
        <end position="126"/>
    </location>
</feature>
<dbReference type="SUPFAM" id="SSF103481">
    <property type="entry name" value="Multidrug resistance efflux transporter EmrE"/>
    <property type="match status" value="2"/>
</dbReference>
<feature type="transmembrane region" description="Helical" evidence="1">
    <location>
        <begin position="275"/>
        <end position="294"/>
    </location>
</feature>
<accession>A0A556RSV8</accession>
<dbReference type="InterPro" id="IPR000620">
    <property type="entry name" value="EamA_dom"/>
</dbReference>
<keyword evidence="1" id="KW-0472">Membrane</keyword>
<dbReference type="PANTHER" id="PTHR22911">
    <property type="entry name" value="ACYL-MALONYL CONDENSING ENZYME-RELATED"/>
    <property type="match status" value="1"/>
</dbReference>
<evidence type="ECO:0000313" key="3">
    <source>
        <dbReference type="EMBL" id="TSJ91990.1"/>
    </source>
</evidence>
<dbReference type="InterPro" id="IPR037185">
    <property type="entry name" value="EmrE-like"/>
</dbReference>
<dbReference type="PANTHER" id="PTHR22911:SF137">
    <property type="entry name" value="SOLUTE CARRIER FAMILY 35 MEMBER G2-RELATED"/>
    <property type="match status" value="1"/>
</dbReference>
<dbReference type="Gene3D" id="1.10.3730.20">
    <property type="match status" value="1"/>
</dbReference>
<evidence type="ECO:0000259" key="2">
    <source>
        <dbReference type="Pfam" id="PF00892"/>
    </source>
</evidence>
<gene>
    <name evidence="3" type="ORF">FPQ14_01660</name>
</gene>
<feature type="transmembrane region" description="Helical" evidence="1">
    <location>
        <begin position="38"/>
        <end position="56"/>
    </location>
</feature>
<dbReference type="GO" id="GO:0016020">
    <property type="term" value="C:membrane"/>
    <property type="evidence" value="ECO:0007669"/>
    <property type="project" value="InterPro"/>
</dbReference>
<keyword evidence="1" id="KW-1133">Transmembrane helix</keyword>
<evidence type="ECO:0000256" key="1">
    <source>
        <dbReference type="SAM" id="Phobius"/>
    </source>
</evidence>
<dbReference type="Pfam" id="PF00892">
    <property type="entry name" value="EamA"/>
    <property type="match status" value="2"/>
</dbReference>
<sequence>MENKVIIGTFFALCAALQNASIGIISLLLINSGLESEQIAFLKTLVAYLFVVLLLIKTPNIIEKNHINNAKSKNKLFIEVAICSFLGIFILFFFETIAYSYGSPPNVVIILMASATISALFFCALILKEKISISSIIGAILAIIGIFIISWKGSTSSLLLLNASFAGIGYGLFSVLIKKFKLTGGIYLTKYLLMFGTVYLFFPFIVKFNFNYKIDINILLGIVFLALFPTILGFYCTTKALKYMSPGKVQVTELSEPIFSTLLTIIIFNSMPNNSFYIGTLFIILGIVLINELFKNLYFKIIKRTYKKH</sequence>
<dbReference type="RefSeq" id="WP_144187858.1">
    <property type="nucleotide sequence ID" value="NZ_VMHL01000001.1"/>
</dbReference>